<organism evidence="4 5">
    <name type="scientific">Amaricoccus solimangrovi</name>
    <dbReference type="NCBI Taxonomy" id="2589815"/>
    <lineage>
        <taxon>Bacteria</taxon>
        <taxon>Pseudomonadati</taxon>
        <taxon>Pseudomonadota</taxon>
        <taxon>Alphaproteobacteria</taxon>
        <taxon>Rhodobacterales</taxon>
        <taxon>Paracoccaceae</taxon>
        <taxon>Amaricoccus</taxon>
    </lineage>
</organism>
<dbReference type="GO" id="GO:0016020">
    <property type="term" value="C:membrane"/>
    <property type="evidence" value="ECO:0007669"/>
    <property type="project" value="TreeGrafter"/>
</dbReference>
<sequence length="237" mass="24029">MSAAAPDLAGKVALVTGASAGIGAGIAAALAAAGAEVHGIARAGGAGAYRWHPVDLGDPAAIAGFLAGFAPPRLDILVHGAGLLTPDGFTAEQGDPEAGLAALDRQLQVNLRAPWQLTAGLLPRLIAAKGWVVMLNSSIWMNARAGLAGYAASKYALRAMTDALRAEVNGRGVRVLSVYPGRTASRMQAEASQAAGAPYHPERLLQPEAIAGSVLSALALPETAEVTDLHIRPALKG</sequence>
<keyword evidence="5" id="KW-1185">Reference proteome</keyword>
<evidence type="ECO:0000313" key="4">
    <source>
        <dbReference type="EMBL" id="TPE48416.1"/>
    </source>
</evidence>
<dbReference type="SUPFAM" id="SSF51735">
    <property type="entry name" value="NAD(P)-binding Rossmann-fold domains"/>
    <property type="match status" value="1"/>
</dbReference>
<dbReference type="AlphaFoldDB" id="A0A501WRM3"/>
<evidence type="ECO:0000256" key="1">
    <source>
        <dbReference type="ARBA" id="ARBA00006484"/>
    </source>
</evidence>
<dbReference type="OrthoDB" id="335726at2"/>
<gene>
    <name evidence="4" type="ORF">FJM51_17795</name>
</gene>
<dbReference type="Gene3D" id="3.40.50.720">
    <property type="entry name" value="NAD(P)-binding Rossmann-like Domain"/>
    <property type="match status" value="1"/>
</dbReference>
<dbReference type="Proteomes" id="UP000319255">
    <property type="component" value="Unassembled WGS sequence"/>
</dbReference>
<proteinExistence type="inferred from homology"/>
<reference evidence="4 5" key="1">
    <citation type="submission" date="2019-06" db="EMBL/GenBank/DDBJ databases">
        <title>A novel bacterium of genus Amaricoccus, isolated from marine sediment.</title>
        <authorList>
            <person name="Huang H."/>
            <person name="Mo K."/>
            <person name="Hu Y."/>
        </authorList>
    </citation>
    <scope>NUCLEOTIDE SEQUENCE [LARGE SCALE GENOMIC DNA]</scope>
    <source>
        <strain evidence="4 5">HB172011</strain>
    </source>
</reference>
<evidence type="ECO:0000256" key="3">
    <source>
        <dbReference type="RuleBase" id="RU000363"/>
    </source>
</evidence>
<dbReference type="PANTHER" id="PTHR44196:SF1">
    <property type="entry name" value="DEHYDROGENASE_REDUCTASE SDR FAMILY MEMBER 7B"/>
    <property type="match status" value="1"/>
</dbReference>
<dbReference type="GO" id="GO:0016491">
    <property type="term" value="F:oxidoreductase activity"/>
    <property type="evidence" value="ECO:0007669"/>
    <property type="project" value="UniProtKB-KW"/>
</dbReference>
<dbReference type="PANTHER" id="PTHR44196">
    <property type="entry name" value="DEHYDROGENASE/REDUCTASE SDR FAMILY MEMBER 7B"/>
    <property type="match status" value="1"/>
</dbReference>
<dbReference type="PRINTS" id="PR00080">
    <property type="entry name" value="SDRFAMILY"/>
</dbReference>
<evidence type="ECO:0000313" key="5">
    <source>
        <dbReference type="Proteomes" id="UP000319255"/>
    </source>
</evidence>
<comment type="similarity">
    <text evidence="1 3">Belongs to the short-chain dehydrogenases/reductases (SDR) family.</text>
</comment>
<evidence type="ECO:0000256" key="2">
    <source>
        <dbReference type="ARBA" id="ARBA00023002"/>
    </source>
</evidence>
<dbReference type="InterPro" id="IPR020904">
    <property type="entry name" value="Sc_DH/Rdtase_CS"/>
</dbReference>
<dbReference type="PRINTS" id="PR00081">
    <property type="entry name" value="GDHRDH"/>
</dbReference>
<dbReference type="InterPro" id="IPR002347">
    <property type="entry name" value="SDR_fam"/>
</dbReference>
<name>A0A501WRM3_9RHOB</name>
<dbReference type="EMBL" id="VFRP01000022">
    <property type="protein sequence ID" value="TPE48416.1"/>
    <property type="molecule type" value="Genomic_DNA"/>
</dbReference>
<protein>
    <submittedName>
        <fullName evidence="4">SDR family NAD(P)-dependent oxidoreductase</fullName>
    </submittedName>
</protein>
<dbReference type="InterPro" id="IPR036291">
    <property type="entry name" value="NAD(P)-bd_dom_sf"/>
</dbReference>
<dbReference type="Pfam" id="PF00106">
    <property type="entry name" value="adh_short"/>
    <property type="match status" value="1"/>
</dbReference>
<keyword evidence="2" id="KW-0560">Oxidoreductase</keyword>
<comment type="caution">
    <text evidence="4">The sequence shown here is derived from an EMBL/GenBank/DDBJ whole genome shotgun (WGS) entry which is preliminary data.</text>
</comment>
<accession>A0A501WRM3</accession>
<dbReference type="PROSITE" id="PS00061">
    <property type="entry name" value="ADH_SHORT"/>
    <property type="match status" value="1"/>
</dbReference>
<dbReference type="RefSeq" id="WP_140455482.1">
    <property type="nucleotide sequence ID" value="NZ_VFRP01000022.1"/>
</dbReference>